<dbReference type="PROSITE" id="PS51257">
    <property type="entry name" value="PROKAR_LIPOPROTEIN"/>
    <property type="match status" value="1"/>
</dbReference>
<comment type="similarity">
    <text evidence="2">Belongs to the SusD family.</text>
</comment>
<dbReference type="OrthoDB" id="1080118at2"/>
<dbReference type="SUPFAM" id="SSF48452">
    <property type="entry name" value="TPR-like"/>
    <property type="match status" value="1"/>
</dbReference>
<proteinExistence type="inferred from homology"/>
<keyword evidence="10" id="KW-1185">Reference proteome</keyword>
<accession>A0A3E1NPN1</accession>
<evidence type="ECO:0000313" key="9">
    <source>
        <dbReference type="EMBL" id="RFM29895.1"/>
    </source>
</evidence>
<keyword evidence="5" id="KW-0998">Cell outer membrane</keyword>
<dbReference type="InterPro" id="IPR033985">
    <property type="entry name" value="SusD-like_N"/>
</dbReference>
<dbReference type="AlphaFoldDB" id="A0A3E1NPN1"/>
<evidence type="ECO:0000256" key="4">
    <source>
        <dbReference type="ARBA" id="ARBA00023136"/>
    </source>
</evidence>
<evidence type="ECO:0000256" key="1">
    <source>
        <dbReference type="ARBA" id="ARBA00004442"/>
    </source>
</evidence>
<sequence>MKLKIYGVATIMLLLASLSSCQKDKLNPVSNTSISDANAFDNASRINLQVSGLYAAIKTGNFYASRYLIYNDVRGENFINETNNVVTARNVWDFTVPSSDTYLTGLWNAAYAAINKANIFMEGMQAKGNSVVGADLAKQYNGEAKLIRAVCYYALVQMYARPYWDGNGSKPGVPLRLKGITSAGSNNLARSSVAEVYAQIISDLDSAEANLPADYKDATKNVIRAQRNTAIALKTRVYLSMGNYAKVIEEANKMVPATAPFQTSAGVPAGLEANVKTVFTSYTSKEVIFTMPFVTGSDVPGGQSQLASYYMPASSPTGGAGEFSLNAKGIIAEKSWTDGDARRGFIYSGSNGKKWLAKWTTPTPYPDWIPVIRYAEVLLNLAEAKARVSGTVDAQSVALLNAIRNRSDAATTFTTGSFATSQDLLDAILLERNIEFLGEGIHAIDIQRLGLPFPAKGSVAAVDATNSAYIWQIPTSETAYNTLCVPN</sequence>
<dbReference type="GO" id="GO:0009279">
    <property type="term" value="C:cell outer membrane"/>
    <property type="evidence" value="ECO:0007669"/>
    <property type="project" value="UniProtKB-SubCell"/>
</dbReference>
<dbReference type="Pfam" id="PF14322">
    <property type="entry name" value="SusD-like_3"/>
    <property type="match status" value="1"/>
</dbReference>
<keyword evidence="4" id="KW-0472">Membrane</keyword>
<evidence type="ECO:0000256" key="2">
    <source>
        <dbReference type="ARBA" id="ARBA00006275"/>
    </source>
</evidence>
<gene>
    <name evidence="9" type="ORF">DXN05_02665</name>
</gene>
<feature type="signal peptide" evidence="6">
    <location>
        <begin position="1"/>
        <end position="22"/>
    </location>
</feature>
<evidence type="ECO:0000259" key="7">
    <source>
        <dbReference type="Pfam" id="PF07980"/>
    </source>
</evidence>
<comment type="subcellular location">
    <subcellularLocation>
        <location evidence="1">Cell outer membrane</location>
    </subcellularLocation>
</comment>
<evidence type="ECO:0000256" key="3">
    <source>
        <dbReference type="ARBA" id="ARBA00022729"/>
    </source>
</evidence>
<dbReference type="RefSeq" id="WP_116845650.1">
    <property type="nucleotide sequence ID" value="NZ_QTJU01000001.1"/>
</dbReference>
<dbReference type="EMBL" id="QTJU01000001">
    <property type="protein sequence ID" value="RFM29895.1"/>
    <property type="molecule type" value="Genomic_DNA"/>
</dbReference>
<evidence type="ECO:0000256" key="6">
    <source>
        <dbReference type="SAM" id="SignalP"/>
    </source>
</evidence>
<name>A0A3E1NPN1_9BACT</name>
<dbReference type="CDD" id="cd08977">
    <property type="entry name" value="SusD"/>
    <property type="match status" value="1"/>
</dbReference>
<evidence type="ECO:0000256" key="5">
    <source>
        <dbReference type="ARBA" id="ARBA00023237"/>
    </source>
</evidence>
<reference evidence="9 10" key="1">
    <citation type="submission" date="2018-08" db="EMBL/GenBank/DDBJ databases">
        <title>Chitinophagaceae sp. K23C18032701, a novel bacterium isolated from forest soil.</title>
        <authorList>
            <person name="Wang C."/>
        </authorList>
    </citation>
    <scope>NUCLEOTIDE SEQUENCE [LARGE SCALE GENOMIC DNA]</scope>
    <source>
        <strain evidence="9 10">K23C18032701</strain>
    </source>
</reference>
<dbReference type="InterPro" id="IPR011990">
    <property type="entry name" value="TPR-like_helical_dom_sf"/>
</dbReference>
<dbReference type="Proteomes" id="UP000261284">
    <property type="component" value="Unassembled WGS sequence"/>
</dbReference>
<comment type="caution">
    <text evidence="9">The sequence shown here is derived from an EMBL/GenBank/DDBJ whole genome shotgun (WGS) entry which is preliminary data.</text>
</comment>
<feature type="domain" description="SusD-like N-terminal" evidence="8">
    <location>
        <begin position="40"/>
        <end position="239"/>
    </location>
</feature>
<dbReference type="Gene3D" id="1.25.40.390">
    <property type="match status" value="1"/>
</dbReference>
<feature type="chain" id="PRO_5017719662" evidence="6">
    <location>
        <begin position="23"/>
        <end position="487"/>
    </location>
</feature>
<dbReference type="InterPro" id="IPR012944">
    <property type="entry name" value="SusD_RagB_dom"/>
</dbReference>
<evidence type="ECO:0000259" key="8">
    <source>
        <dbReference type="Pfam" id="PF14322"/>
    </source>
</evidence>
<organism evidence="9 10">
    <name type="scientific">Deminuibacter soli</name>
    <dbReference type="NCBI Taxonomy" id="2291815"/>
    <lineage>
        <taxon>Bacteria</taxon>
        <taxon>Pseudomonadati</taxon>
        <taxon>Bacteroidota</taxon>
        <taxon>Chitinophagia</taxon>
        <taxon>Chitinophagales</taxon>
        <taxon>Chitinophagaceae</taxon>
        <taxon>Deminuibacter</taxon>
    </lineage>
</organism>
<protein>
    <submittedName>
        <fullName evidence="9">RagB/SusD family nutrient uptake outer membrane protein</fullName>
    </submittedName>
</protein>
<keyword evidence="3 6" id="KW-0732">Signal</keyword>
<dbReference type="Pfam" id="PF07980">
    <property type="entry name" value="SusD_RagB"/>
    <property type="match status" value="1"/>
</dbReference>
<evidence type="ECO:0000313" key="10">
    <source>
        <dbReference type="Proteomes" id="UP000261284"/>
    </source>
</evidence>
<feature type="domain" description="RagB/SusD" evidence="7">
    <location>
        <begin position="338"/>
        <end position="449"/>
    </location>
</feature>